<keyword evidence="3" id="KW-0378">Hydrolase</keyword>
<keyword evidence="3" id="KW-0645">Protease</keyword>
<sequence>MNRSFFILEQARLGEKKIHPVLVPVIALLFFFIGGMGVFFLSLFPVPSTLFMNCVLIHLKLTFSFGGTTLFVFAWVYLVEKRPVSTIGFTRKGALKKYIAGWIWGFSLISLPVLFLVITGFLTLDLGKINLSLILILLISFISFAVQGAAEEIVVRGWLLPVMAVRSPLWVAVVTSLLFFAVMHLLNNDITILSFFNIMLFGLFAIGHVLNEGSLWGICAIHSVWNWAQGSVYGFAISGQRLTEPLLKPTVHGPDLIHGGPFGIEGSIFTSIVLGIASWLVWRKALKAPKKSTTFPGHVA</sequence>
<feature type="transmembrane region" description="Helical" evidence="1">
    <location>
        <begin position="215"/>
        <end position="236"/>
    </location>
</feature>
<dbReference type="GO" id="GO:0006508">
    <property type="term" value="P:proteolysis"/>
    <property type="evidence" value="ECO:0007669"/>
    <property type="project" value="UniProtKB-KW"/>
</dbReference>
<feature type="transmembrane region" description="Helical" evidence="1">
    <location>
        <begin position="129"/>
        <end position="146"/>
    </location>
</feature>
<gene>
    <name evidence="3" type="ORF">H2C83_06335</name>
</gene>
<dbReference type="AlphaFoldDB" id="A0A7W2AS05"/>
<dbReference type="Pfam" id="PF02517">
    <property type="entry name" value="Rce1-like"/>
    <property type="match status" value="1"/>
</dbReference>
<feature type="transmembrane region" description="Helical" evidence="1">
    <location>
        <begin position="21"/>
        <end position="44"/>
    </location>
</feature>
<evidence type="ECO:0000313" key="4">
    <source>
        <dbReference type="Proteomes" id="UP000538292"/>
    </source>
</evidence>
<dbReference type="Proteomes" id="UP000538292">
    <property type="component" value="Unassembled WGS sequence"/>
</dbReference>
<evidence type="ECO:0000313" key="3">
    <source>
        <dbReference type="EMBL" id="MBA4601941.1"/>
    </source>
</evidence>
<keyword evidence="4" id="KW-1185">Reference proteome</keyword>
<feature type="transmembrane region" description="Helical" evidence="1">
    <location>
        <begin position="192"/>
        <end position="210"/>
    </location>
</feature>
<reference evidence="3 4" key="1">
    <citation type="submission" date="2020-07" db="EMBL/GenBank/DDBJ databases">
        <title>Thermoactinomyces phylogeny.</title>
        <authorList>
            <person name="Dunlap C."/>
        </authorList>
    </citation>
    <scope>NUCLEOTIDE SEQUENCE [LARGE SCALE GENOMIC DNA]</scope>
    <source>
        <strain evidence="3 4">AMNI-1</strain>
    </source>
</reference>
<dbReference type="GO" id="GO:0008237">
    <property type="term" value="F:metallopeptidase activity"/>
    <property type="evidence" value="ECO:0007669"/>
    <property type="project" value="UniProtKB-KW"/>
</dbReference>
<dbReference type="InterPro" id="IPR003675">
    <property type="entry name" value="Rce1/LyrA-like_dom"/>
</dbReference>
<dbReference type="GO" id="GO:0080120">
    <property type="term" value="P:CAAX-box protein maturation"/>
    <property type="evidence" value="ECO:0007669"/>
    <property type="project" value="UniProtKB-ARBA"/>
</dbReference>
<feature type="transmembrane region" description="Helical" evidence="1">
    <location>
        <begin position="256"/>
        <end position="282"/>
    </location>
</feature>
<feature type="transmembrane region" description="Helical" evidence="1">
    <location>
        <begin position="167"/>
        <end position="186"/>
    </location>
</feature>
<protein>
    <submittedName>
        <fullName evidence="3">CPBP family intramembrane metalloprotease</fullName>
    </submittedName>
</protein>
<evidence type="ECO:0000256" key="1">
    <source>
        <dbReference type="SAM" id="Phobius"/>
    </source>
</evidence>
<feature type="domain" description="CAAX prenyl protease 2/Lysostaphin resistance protein A-like" evidence="2">
    <location>
        <begin position="136"/>
        <end position="227"/>
    </location>
</feature>
<feature type="transmembrane region" description="Helical" evidence="1">
    <location>
        <begin position="50"/>
        <end position="78"/>
    </location>
</feature>
<proteinExistence type="predicted"/>
<dbReference type="PANTHER" id="PTHR39430">
    <property type="entry name" value="MEMBRANE-ASSOCIATED PROTEASE-RELATED"/>
    <property type="match status" value="1"/>
</dbReference>
<keyword evidence="1" id="KW-0812">Transmembrane</keyword>
<keyword evidence="1" id="KW-1133">Transmembrane helix</keyword>
<name>A0A7W2AS05_9BACL</name>
<feature type="transmembrane region" description="Helical" evidence="1">
    <location>
        <begin position="99"/>
        <end position="123"/>
    </location>
</feature>
<dbReference type="PANTHER" id="PTHR39430:SF1">
    <property type="entry name" value="PROTEASE"/>
    <property type="match status" value="1"/>
</dbReference>
<organism evidence="3 4">
    <name type="scientific">Thermoactinomyces mirandus</name>
    <dbReference type="NCBI Taxonomy" id="2756294"/>
    <lineage>
        <taxon>Bacteria</taxon>
        <taxon>Bacillati</taxon>
        <taxon>Bacillota</taxon>
        <taxon>Bacilli</taxon>
        <taxon>Bacillales</taxon>
        <taxon>Thermoactinomycetaceae</taxon>
        <taxon>Thermoactinomyces</taxon>
    </lineage>
</organism>
<keyword evidence="1" id="KW-0472">Membrane</keyword>
<comment type="caution">
    <text evidence="3">The sequence shown here is derived from an EMBL/GenBank/DDBJ whole genome shotgun (WGS) entry which is preliminary data.</text>
</comment>
<accession>A0A7W2AS05</accession>
<dbReference type="RefSeq" id="WP_181738953.1">
    <property type="nucleotide sequence ID" value="NZ_JACEOL010000020.1"/>
</dbReference>
<evidence type="ECO:0000259" key="2">
    <source>
        <dbReference type="Pfam" id="PF02517"/>
    </source>
</evidence>
<keyword evidence="3" id="KW-0482">Metalloprotease</keyword>
<dbReference type="GO" id="GO:0004175">
    <property type="term" value="F:endopeptidase activity"/>
    <property type="evidence" value="ECO:0007669"/>
    <property type="project" value="UniProtKB-ARBA"/>
</dbReference>
<dbReference type="EMBL" id="JACEOL010000020">
    <property type="protein sequence ID" value="MBA4601941.1"/>
    <property type="molecule type" value="Genomic_DNA"/>
</dbReference>